<comment type="caution">
    <text evidence="5">The sequence shown here is derived from an EMBL/GenBank/DDBJ whole genome shotgun (WGS) entry which is preliminary data.</text>
</comment>
<evidence type="ECO:0000256" key="1">
    <source>
        <dbReference type="ARBA" id="ARBA00004173"/>
    </source>
</evidence>
<dbReference type="PANTHER" id="PTHR13014">
    <property type="entry name" value="MITOCHONDRIAL 28S RIBOSOMAL PROTEIN S30/P52 PRO-APOTOTIC PROTEIN"/>
    <property type="match status" value="1"/>
</dbReference>
<dbReference type="InterPro" id="IPR039982">
    <property type="entry name" value="Ribosomal_mL65"/>
</dbReference>
<evidence type="ECO:0000256" key="4">
    <source>
        <dbReference type="ARBA" id="ARBA00023274"/>
    </source>
</evidence>
<dbReference type="GO" id="GO:0005762">
    <property type="term" value="C:mitochondrial large ribosomal subunit"/>
    <property type="evidence" value="ECO:0007669"/>
    <property type="project" value="TreeGrafter"/>
</dbReference>
<evidence type="ECO:0000256" key="2">
    <source>
        <dbReference type="ARBA" id="ARBA00022980"/>
    </source>
</evidence>
<name>A0A6G0TX04_APHGL</name>
<evidence type="ECO:0000313" key="6">
    <source>
        <dbReference type="Proteomes" id="UP000475862"/>
    </source>
</evidence>
<accession>A0A6G0TX04</accession>
<gene>
    <name evidence="5" type="ORF">AGLY_004057</name>
</gene>
<dbReference type="GO" id="GO:0003735">
    <property type="term" value="F:structural constituent of ribosome"/>
    <property type="evidence" value="ECO:0007669"/>
    <property type="project" value="InterPro"/>
</dbReference>
<dbReference type="EMBL" id="VYZN01000013">
    <property type="protein sequence ID" value="KAE9540812.1"/>
    <property type="molecule type" value="Genomic_DNA"/>
</dbReference>
<keyword evidence="3" id="KW-0496">Mitochondrion</keyword>
<dbReference type="Proteomes" id="UP000475862">
    <property type="component" value="Unassembled WGS sequence"/>
</dbReference>
<protein>
    <recommendedName>
        <fullName evidence="7">28S ribosomal protein S30, mitochondrial</fullName>
    </recommendedName>
</protein>
<organism evidence="5 6">
    <name type="scientific">Aphis glycines</name>
    <name type="common">Soybean aphid</name>
    <dbReference type="NCBI Taxonomy" id="307491"/>
    <lineage>
        <taxon>Eukaryota</taxon>
        <taxon>Metazoa</taxon>
        <taxon>Ecdysozoa</taxon>
        <taxon>Arthropoda</taxon>
        <taxon>Hexapoda</taxon>
        <taxon>Insecta</taxon>
        <taxon>Pterygota</taxon>
        <taxon>Neoptera</taxon>
        <taxon>Paraneoptera</taxon>
        <taxon>Hemiptera</taxon>
        <taxon>Sternorrhyncha</taxon>
        <taxon>Aphidomorpha</taxon>
        <taxon>Aphidoidea</taxon>
        <taxon>Aphididae</taxon>
        <taxon>Aphidini</taxon>
        <taxon>Aphis</taxon>
        <taxon>Aphis</taxon>
    </lineage>
</organism>
<dbReference type="Pfam" id="PF07147">
    <property type="entry name" value="PDCD9"/>
    <property type="match status" value="1"/>
</dbReference>
<dbReference type="InterPro" id="IPR010793">
    <property type="entry name" value="Ribosomal_mL37/mL65"/>
</dbReference>
<keyword evidence="4" id="KW-0687">Ribonucleoprotein</keyword>
<comment type="subcellular location">
    <subcellularLocation>
        <location evidence="1">Mitochondrion</location>
    </subcellularLocation>
</comment>
<feature type="non-terminal residue" evidence="5">
    <location>
        <position position="746"/>
    </location>
</feature>
<evidence type="ECO:0008006" key="7">
    <source>
        <dbReference type="Google" id="ProtNLM"/>
    </source>
</evidence>
<keyword evidence="2" id="KW-0689">Ribosomal protein</keyword>
<sequence>MTTLCGSAAGKTFYRAMLTVRIPKRNVPNVFSRSLASAYVCRQESRAQYPPIVDVQPEPTLLRQELKNHEKIRNLGTIEEKSIGINMPRYYGWQSLVVKEKILPYDFLPFAQTVTKTKIYEVDTLPNRLSNDDCQQFIDRIKPQLEDSLIFEYNRNRSKGKALNSDENIVESNLTNELAKSVAEQVNRIFLANLAADYPHLFEAQIDYEPRIEGFWNVHGFSATKEDEEMRKKKNVPKENLKNPVDRWIHYFGQPTIQVRHNLPLPSVPLDKWTLTTPESSDIDVPKTAFKEIGIPNYDYDPTIYHKLPYERRHGVSIPGFWPNDPQKFGLLSIHTNEYLEDRPPNFGELEHQEAVHAQSILASFAWLIGQASYQGFTTCNEITYPFVNQSIITNGKTWSFYMYQLNTMRFFKSQDDINRPVAPSNICWGTKQTELFHDITDNGVIGWNDNVLKDLLSCYVNVPKARDHEMSPYLSKEQVVANIDDVTRRVWLHDRYKVLTSHRPRHRLVPEIYDWERIYKIDFETRPFEAKRRFFELDQNPLNERRLDDHYGPYIQRKDRDKGRRIRKKRFRDMYLLEEILNILKKITQYHHCRHHLYHLNTIKYQQQILLLAYPRIKPVQGQIKLEFLNSGLTYFLYCSAILQSINNLHARRHVEDNLLKKILHNRSLPIYNSNSFLSGPNPQHIFFLQEHCLHDELEPIAHTSTVCLPSWRLNHSHKQTVIYKRALSHKSTTMPMITTDCELS</sequence>
<proteinExistence type="predicted"/>
<dbReference type="AlphaFoldDB" id="A0A6G0TX04"/>
<dbReference type="PANTHER" id="PTHR13014:SF3">
    <property type="entry name" value="LARGE RIBOSOMAL SUBUNIT PROTEIN ML65"/>
    <property type="match status" value="1"/>
</dbReference>
<dbReference type="GO" id="GO:0006412">
    <property type="term" value="P:translation"/>
    <property type="evidence" value="ECO:0007669"/>
    <property type="project" value="InterPro"/>
</dbReference>
<evidence type="ECO:0000313" key="5">
    <source>
        <dbReference type="EMBL" id="KAE9540812.1"/>
    </source>
</evidence>
<keyword evidence="6" id="KW-1185">Reference proteome</keyword>
<evidence type="ECO:0000256" key="3">
    <source>
        <dbReference type="ARBA" id="ARBA00023128"/>
    </source>
</evidence>
<dbReference type="OrthoDB" id="6041973at2759"/>
<reference evidence="5 6" key="1">
    <citation type="submission" date="2019-08" db="EMBL/GenBank/DDBJ databases">
        <title>The genome of the soybean aphid Biotype 1, its phylome, world population structure and adaptation to the North American continent.</title>
        <authorList>
            <person name="Giordano R."/>
            <person name="Donthu R.K."/>
            <person name="Hernandez A.G."/>
            <person name="Wright C.L."/>
            <person name="Zimin A.V."/>
        </authorList>
    </citation>
    <scope>NUCLEOTIDE SEQUENCE [LARGE SCALE GENOMIC DNA]</scope>
    <source>
        <tissue evidence="5">Whole aphids</tissue>
    </source>
</reference>